<proteinExistence type="inferred from homology"/>
<feature type="domain" description="Nitroreductase" evidence="7">
    <location>
        <begin position="10"/>
        <end position="165"/>
    </location>
</feature>
<gene>
    <name evidence="8" type="primary">nfsA</name>
    <name evidence="8" type="ORF">GCM10008986_20680</name>
</gene>
<evidence type="ECO:0000259" key="7">
    <source>
        <dbReference type="Pfam" id="PF00881"/>
    </source>
</evidence>
<feature type="region of interest" description="Disordered" evidence="6">
    <location>
        <begin position="211"/>
        <end position="248"/>
    </location>
</feature>
<keyword evidence="5" id="KW-0521">NADP</keyword>
<dbReference type="PIRSF" id="PIRSF005426">
    <property type="entry name" value="Frp"/>
    <property type="match status" value="1"/>
</dbReference>
<dbReference type="Gene3D" id="3.40.109.10">
    <property type="entry name" value="NADH Oxidase"/>
    <property type="match status" value="1"/>
</dbReference>
<dbReference type="InterPro" id="IPR029479">
    <property type="entry name" value="Nitroreductase"/>
</dbReference>
<keyword evidence="4 5" id="KW-0560">Oxidoreductase</keyword>
<dbReference type="InterPro" id="IPR000415">
    <property type="entry name" value="Nitroreductase-like"/>
</dbReference>
<keyword evidence="2 5" id="KW-0285">Flavoprotein</keyword>
<name>A0ABN1BBV9_9BACI</name>
<dbReference type="Pfam" id="PF00881">
    <property type="entry name" value="Nitroreductase"/>
    <property type="match status" value="1"/>
</dbReference>
<keyword evidence="9" id="KW-1185">Reference proteome</keyword>
<protein>
    <submittedName>
        <fullName evidence="8">Oxygen-insensitive NADPH nitroreductase</fullName>
    </submittedName>
</protein>
<accession>A0ABN1BBV9</accession>
<dbReference type="EMBL" id="BAAADO010000004">
    <property type="protein sequence ID" value="GAA0494029.1"/>
    <property type="molecule type" value="Genomic_DNA"/>
</dbReference>
<evidence type="ECO:0000256" key="1">
    <source>
        <dbReference type="ARBA" id="ARBA00008366"/>
    </source>
</evidence>
<evidence type="ECO:0000256" key="4">
    <source>
        <dbReference type="ARBA" id="ARBA00023002"/>
    </source>
</evidence>
<dbReference type="SUPFAM" id="SSF55469">
    <property type="entry name" value="FMN-dependent nitroreductase-like"/>
    <property type="match status" value="1"/>
</dbReference>
<comment type="caution">
    <text evidence="8">The sequence shown here is derived from an EMBL/GenBank/DDBJ whole genome shotgun (WGS) entry which is preliminary data.</text>
</comment>
<sequence>MNETIETLLNHRSIRQFKDQPLSDEQIRTIVKSAQQASTSSYYQAYSIIGVTDAHIKQELSNVSGQFYVRENAHLMVFCADFHRAQLQSDEELKEKMSENLQNTEHFIVATVDAALAAQNAAIAAESMGLGICYLGSLRNDIAKVSELLGLPDYVIPLFGMAFGHPDHEPEKKPRLPLDAVYFENQYADDTAIEEQIDQFDEHLNNYYQSRSENSRTDTFTGQIHRKLSKPKREDVTDFVRSKGMNRS</sequence>
<keyword evidence="3 5" id="KW-0288">FMN</keyword>
<evidence type="ECO:0000256" key="2">
    <source>
        <dbReference type="ARBA" id="ARBA00022630"/>
    </source>
</evidence>
<dbReference type="NCBIfam" id="NF008033">
    <property type="entry name" value="PRK10765.1"/>
    <property type="match status" value="1"/>
</dbReference>
<dbReference type="InterPro" id="IPR016446">
    <property type="entry name" value="Flavin_OxRdtase_Frp"/>
</dbReference>
<evidence type="ECO:0000256" key="6">
    <source>
        <dbReference type="SAM" id="MobiDB-lite"/>
    </source>
</evidence>
<evidence type="ECO:0000256" key="5">
    <source>
        <dbReference type="PIRNR" id="PIRNR005426"/>
    </source>
</evidence>
<feature type="compositionally biased region" description="Polar residues" evidence="6">
    <location>
        <begin position="211"/>
        <end position="222"/>
    </location>
</feature>
<dbReference type="RefSeq" id="WP_343840593.1">
    <property type="nucleotide sequence ID" value="NZ_BAAADO010000004.1"/>
</dbReference>
<feature type="compositionally biased region" description="Basic and acidic residues" evidence="6">
    <location>
        <begin position="231"/>
        <end position="241"/>
    </location>
</feature>
<evidence type="ECO:0000256" key="3">
    <source>
        <dbReference type="ARBA" id="ARBA00022643"/>
    </source>
</evidence>
<organism evidence="8 9">
    <name type="scientific">Salinibacillus aidingensis</name>
    <dbReference type="NCBI Taxonomy" id="237684"/>
    <lineage>
        <taxon>Bacteria</taxon>
        <taxon>Bacillati</taxon>
        <taxon>Bacillota</taxon>
        <taxon>Bacilli</taxon>
        <taxon>Bacillales</taxon>
        <taxon>Bacillaceae</taxon>
        <taxon>Salinibacillus</taxon>
    </lineage>
</organism>
<reference evidence="8 9" key="1">
    <citation type="journal article" date="2019" name="Int. J. Syst. Evol. Microbiol.">
        <title>The Global Catalogue of Microorganisms (GCM) 10K type strain sequencing project: providing services to taxonomists for standard genome sequencing and annotation.</title>
        <authorList>
            <consortium name="The Broad Institute Genomics Platform"/>
            <consortium name="The Broad Institute Genome Sequencing Center for Infectious Disease"/>
            <person name="Wu L."/>
            <person name="Ma J."/>
        </authorList>
    </citation>
    <scope>NUCLEOTIDE SEQUENCE [LARGE SCALE GENOMIC DNA]</scope>
    <source>
        <strain evidence="8 9">JCM 12389</strain>
    </source>
</reference>
<dbReference type="CDD" id="cd02146">
    <property type="entry name" value="NfsA-like"/>
    <property type="match status" value="1"/>
</dbReference>
<dbReference type="PANTHER" id="PTHR43425:SF3">
    <property type="entry name" value="NADPH-DEPENDENT OXIDOREDUCTASE"/>
    <property type="match status" value="1"/>
</dbReference>
<dbReference type="PANTHER" id="PTHR43425">
    <property type="entry name" value="OXYGEN-INSENSITIVE NADPH NITROREDUCTASE"/>
    <property type="match status" value="1"/>
</dbReference>
<evidence type="ECO:0000313" key="9">
    <source>
        <dbReference type="Proteomes" id="UP001500880"/>
    </source>
</evidence>
<dbReference type="Proteomes" id="UP001500880">
    <property type="component" value="Unassembled WGS sequence"/>
</dbReference>
<evidence type="ECO:0000313" key="8">
    <source>
        <dbReference type="EMBL" id="GAA0494029.1"/>
    </source>
</evidence>
<comment type="similarity">
    <text evidence="1 5">Belongs to the flavin oxidoreductase frp family.</text>
</comment>